<dbReference type="InterPro" id="IPR036061">
    <property type="entry name" value="CheW-like_dom_sf"/>
</dbReference>
<sequence length="168" mass="18531">MSNALVPMKAVDGHAGDRGELIQLVSFSLDNEEYGVDVLKVREIIRMPIITRVPNTPHYVQGVINLRGKVIPIIAMRARFGLSSAGHDKQTRIMVMDVSGELMGFVVDSVSEVIRISSSEIQPSPAVMTSGIDQECISGVINQADRLLVLLNLENMFSAEERQFFTNM</sequence>
<evidence type="ECO:0000313" key="2">
    <source>
        <dbReference type="EMBL" id="CAH2032021.1"/>
    </source>
</evidence>
<evidence type="ECO:0000313" key="3">
    <source>
        <dbReference type="Proteomes" id="UP001295463"/>
    </source>
</evidence>
<dbReference type="PANTHER" id="PTHR22617">
    <property type="entry name" value="CHEMOTAXIS SENSOR HISTIDINE KINASE-RELATED"/>
    <property type="match status" value="1"/>
</dbReference>
<dbReference type="SUPFAM" id="SSF50341">
    <property type="entry name" value="CheW-like"/>
    <property type="match status" value="1"/>
</dbReference>
<dbReference type="Gene3D" id="2.30.30.40">
    <property type="entry name" value="SH3 Domains"/>
    <property type="match status" value="1"/>
</dbReference>
<dbReference type="Gene3D" id="2.40.50.180">
    <property type="entry name" value="CheA-289, Domain 4"/>
    <property type="match status" value="1"/>
</dbReference>
<dbReference type="Pfam" id="PF01584">
    <property type="entry name" value="CheW"/>
    <property type="match status" value="1"/>
</dbReference>
<dbReference type="SMART" id="SM00260">
    <property type="entry name" value="CheW"/>
    <property type="match status" value="1"/>
</dbReference>
<keyword evidence="3" id="KW-1185">Reference proteome</keyword>
<dbReference type="InterPro" id="IPR002545">
    <property type="entry name" value="CheW-lke_dom"/>
</dbReference>
<proteinExistence type="predicted"/>
<feature type="domain" description="CheW-like" evidence="1">
    <location>
        <begin position="21"/>
        <end position="162"/>
    </location>
</feature>
<protein>
    <submittedName>
        <fullName evidence="2">Positive regulator of CheA protein activity (CheW)</fullName>
    </submittedName>
</protein>
<name>A0ABN8HM11_9BACT</name>
<organism evidence="2 3">
    <name type="scientific">Trichlorobacter ammonificans</name>
    <dbReference type="NCBI Taxonomy" id="2916410"/>
    <lineage>
        <taxon>Bacteria</taxon>
        <taxon>Pseudomonadati</taxon>
        <taxon>Thermodesulfobacteriota</taxon>
        <taxon>Desulfuromonadia</taxon>
        <taxon>Geobacterales</taxon>
        <taxon>Geobacteraceae</taxon>
        <taxon>Trichlorobacter</taxon>
    </lineage>
</organism>
<dbReference type="EMBL" id="OW150024">
    <property type="protein sequence ID" value="CAH2032021.1"/>
    <property type="molecule type" value="Genomic_DNA"/>
</dbReference>
<dbReference type="CDD" id="cd00732">
    <property type="entry name" value="CheW"/>
    <property type="match status" value="1"/>
</dbReference>
<dbReference type="PANTHER" id="PTHR22617:SF23">
    <property type="entry name" value="CHEMOTAXIS PROTEIN CHEW"/>
    <property type="match status" value="1"/>
</dbReference>
<dbReference type="PROSITE" id="PS50851">
    <property type="entry name" value="CHEW"/>
    <property type="match status" value="1"/>
</dbReference>
<dbReference type="RefSeq" id="WP_305732802.1">
    <property type="nucleotide sequence ID" value="NZ_OW150024.1"/>
</dbReference>
<evidence type="ECO:0000259" key="1">
    <source>
        <dbReference type="PROSITE" id="PS50851"/>
    </source>
</evidence>
<dbReference type="Proteomes" id="UP001295463">
    <property type="component" value="Chromosome"/>
</dbReference>
<gene>
    <name evidence="2" type="ORF">GEAMG1_2185</name>
</gene>
<dbReference type="InterPro" id="IPR039315">
    <property type="entry name" value="CheW"/>
</dbReference>
<accession>A0ABN8HM11</accession>
<reference evidence="2 3" key="1">
    <citation type="submission" date="2022-03" db="EMBL/GenBank/DDBJ databases">
        <authorList>
            <person name="Koch H."/>
        </authorList>
    </citation>
    <scope>NUCLEOTIDE SEQUENCE [LARGE SCALE GENOMIC DNA]</scope>
    <source>
        <strain evidence="2 3">G1</strain>
    </source>
</reference>